<protein>
    <submittedName>
        <fullName evidence="7">MFS transporter</fullName>
    </submittedName>
</protein>
<dbReference type="PANTHER" id="PTHR23513">
    <property type="entry name" value="INTEGRAL MEMBRANE EFFLUX PROTEIN-RELATED"/>
    <property type="match status" value="1"/>
</dbReference>
<dbReference type="GO" id="GO:0022857">
    <property type="term" value="F:transmembrane transporter activity"/>
    <property type="evidence" value="ECO:0007669"/>
    <property type="project" value="InterPro"/>
</dbReference>
<organism evidence="7 8">
    <name type="scientific">Halomonas binhaiensis</name>
    <dbReference type="NCBI Taxonomy" id="2562282"/>
    <lineage>
        <taxon>Bacteria</taxon>
        <taxon>Pseudomonadati</taxon>
        <taxon>Pseudomonadota</taxon>
        <taxon>Gammaproteobacteria</taxon>
        <taxon>Oceanospirillales</taxon>
        <taxon>Halomonadaceae</taxon>
        <taxon>Halomonas</taxon>
    </lineage>
</organism>
<dbReference type="PANTHER" id="PTHR23513:SF6">
    <property type="entry name" value="MAJOR FACILITATOR SUPERFAMILY ASSOCIATED DOMAIN-CONTAINING PROTEIN"/>
    <property type="match status" value="1"/>
</dbReference>
<dbReference type="SUPFAM" id="SSF103473">
    <property type="entry name" value="MFS general substrate transporter"/>
    <property type="match status" value="1"/>
</dbReference>
<keyword evidence="4 6" id="KW-1133">Transmembrane helix</keyword>
<feature type="transmembrane region" description="Helical" evidence="6">
    <location>
        <begin position="20"/>
        <end position="42"/>
    </location>
</feature>
<dbReference type="OrthoDB" id="145388at2"/>
<sequence length="424" mass="45759">MRTIPYEKNKFLDIRKTRILSTEALSVLSSQMISFSISIVAVSFTNMSDAEVGLIGTFAGLGTFIFLLFFMPIADIGRKDILMGGISLFRAIVSGTIAYYAIQGNIDSITILVSVFFLSGASSVYESTFSAYLPCIVKRNELPRMNSWIAGLRSAMDIGAGSISGVVLATGGPISMFLMITSLYIISSLGPLSFRKEFMEKKSSKSIQRGNNWLRSAFMGIKILLKDPRQRILNISIVHFNIFTAAIQSIYIVYTVRYVGMSELELGVAGSIGGAIGLSGVYLSERLFKRFSMKALMGGTLIAPGFSCLAILALPVVSSKLTTIILGISLGLWIASVLINVAAFETQKQILVPEEHIGKYSAASRLVTWGVDPLGSALGVIGVLTLPLPLVLLIATLGIFSSSIWIFTSQSLSDLPLKSLCSFT</sequence>
<feature type="transmembrane region" description="Helical" evidence="6">
    <location>
        <begin position="295"/>
        <end position="317"/>
    </location>
</feature>
<feature type="transmembrane region" description="Helical" evidence="6">
    <location>
        <begin position="54"/>
        <end position="74"/>
    </location>
</feature>
<evidence type="ECO:0000256" key="3">
    <source>
        <dbReference type="ARBA" id="ARBA00022692"/>
    </source>
</evidence>
<keyword evidence="2" id="KW-1003">Cell membrane</keyword>
<feature type="transmembrane region" description="Helical" evidence="6">
    <location>
        <begin position="232"/>
        <end position="254"/>
    </location>
</feature>
<dbReference type="InterPro" id="IPR036259">
    <property type="entry name" value="MFS_trans_sf"/>
</dbReference>
<keyword evidence="8" id="KW-1185">Reference proteome</keyword>
<evidence type="ECO:0000256" key="4">
    <source>
        <dbReference type="ARBA" id="ARBA00022989"/>
    </source>
</evidence>
<dbReference type="Gene3D" id="1.20.1250.20">
    <property type="entry name" value="MFS general substrate transporter like domains"/>
    <property type="match status" value="1"/>
</dbReference>
<dbReference type="AlphaFoldDB" id="A0A5C1NIS2"/>
<evidence type="ECO:0000256" key="6">
    <source>
        <dbReference type="SAM" id="Phobius"/>
    </source>
</evidence>
<evidence type="ECO:0000256" key="1">
    <source>
        <dbReference type="ARBA" id="ARBA00004651"/>
    </source>
</evidence>
<dbReference type="RefSeq" id="WP_149286734.1">
    <property type="nucleotide sequence ID" value="NZ_CP038437.2"/>
</dbReference>
<proteinExistence type="predicted"/>
<keyword evidence="3 6" id="KW-0812">Transmembrane</keyword>
<evidence type="ECO:0000313" key="7">
    <source>
        <dbReference type="EMBL" id="QEM83612.1"/>
    </source>
</evidence>
<evidence type="ECO:0000313" key="8">
    <source>
        <dbReference type="Proteomes" id="UP000324285"/>
    </source>
</evidence>
<dbReference type="Pfam" id="PF07690">
    <property type="entry name" value="MFS_1"/>
    <property type="match status" value="1"/>
</dbReference>
<name>A0A5C1NIS2_9GAMM</name>
<dbReference type="CDD" id="cd06173">
    <property type="entry name" value="MFS_MefA_like"/>
    <property type="match status" value="1"/>
</dbReference>
<evidence type="ECO:0000256" key="5">
    <source>
        <dbReference type="ARBA" id="ARBA00023136"/>
    </source>
</evidence>
<dbReference type="EMBL" id="CP038437">
    <property type="protein sequence ID" value="QEM83612.1"/>
    <property type="molecule type" value="Genomic_DNA"/>
</dbReference>
<feature type="transmembrane region" description="Helical" evidence="6">
    <location>
        <begin position="323"/>
        <end position="345"/>
    </location>
</feature>
<comment type="subcellular location">
    <subcellularLocation>
        <location evidence="1">Cell membrane</location>
        <topology evidence="1">Multi-pass membrane protein</topology>
    </subcellularLocation>
</comment>
<dbReference type="GO" id="GO:0005886">
    <property type="term" value="C:plasma membrane"/>
    <property type="evidence" value="ECO:0007669"/>
    <property type="project" value="UniProtKB-SubCell"/>
</dbReference>
<dbReference type="KEGG" id="hbh:E4T21_20120"/>
<feature type="transmembrane region" description="Helical" evidence="6">
    <location>
        <begin position="81"/>
        <end position="102"/>
    </location>
</feature>
<accession>A0A5C1NIS2</accession>
<feature type="transmembrane region" description="Helical" evidence="6">
    <location>
        <begin position="174"/>
        <end position="194"/>
    </location>
</feature>
<dbReference type="Proteomes" id="UP000324285">
    <property type="component" value="Chromosome"/>
</dbReference>
<gene>
    <name evidence="7" type="ORF">E4T21_20120</name>
</gene>
<dbReference type="InterPro" id="IPR011701">
    <property type="entry name" value="MFS"/>
</dbReference>
<reference evidence="7" key="1">
    <citation type="submission" date="2021-02" db="EMBL/GenBank/DDBJ databases">
        <title>Strain Y2R2, a novel species of the genus Halomonas.</title>
        <authorList>
            <person name="Huang H."/>
        </authorList>
    </citation>
    <scope>NUCLEOTIDE SEQUENCE</scope>
    <source>
        <strain evidence="7">Y2R2</strain>
    </source>
</reference>
<feature type="transmembrane region" description="Helical" evidence="6">
    <location>
        <begin position="266"/>
        <end position="283"/>
    </location>
</feature>
<evidence type="ECO:0000256" key="2">
    <source>
        <dbReference type="ARBA" id="ARBA00022475"/>
    </source>
</evidence>
<keyword evidence="5 6" id="KW-0472">Membrane</keyword>
<feature type="transmembrane region" description="Helical" evidence="6">
    <location>
        <begin position="108"/>
        <end position="133"/>
    </location>
</feature>
<feature type="transmembrane region" description="Helical" evidence="6">
    <location>
        <begin position="145"/>
        <end position="168"/>
    </location>
</feature>